<dbReference type="Gene3D" id="1.10.1780.10">
    <property type="entry name" value="Clp, N-terminal domain"/>
    <property type="match status" value="1"/>
</dbReference>
<dbReference type="GO" id="GO:0016887">
    <property type="term" value="F:ATP hydrolysis activity"/>
    <property type="evidence" value="ECO:0007669"/>
    <property type="project" value="InterPro"/>
</dbReference>
<evidence type="ECO:0000313" key="10">
    <source>
        <dbReference type="Proteomes" id="UP000032046"/>
    </source>
</evidence>
<evidence type="ECO:0000256" key="6">
    <source>
        <dbReference type="SAM" id="MobiDB-lite"/>
    </source>
</evidence>
<dbReference type="Gene3D" id="3.40.50.300">
    <property type="entry name" value="P-loop containing nucleotide triphosphate hydrolases"/>
    <property type="match status" value="2"/>
</dbReference>
<organism evidence="9 10">
    <name type="scientific">Prevotella pectinovora</name>
    <dbReference type="NCBI Taxonomy" id="1602169"/>
    <lineage>
        <taxon>Bacteria</taxon>
        <taxon>Pseudomonadati</taxon>
        <taxon>Bacteroidota</taxon>
        <taxon>Bacteroidia</taxon>
        <taxon>Bacteroidales</taxon>
        <taxon>Prevotellaceae</taxon>
        <taxon>Prevotella</taxon>
    </lineage>
</organism>
<dbReference type="Pfam" id="PF10431">
    <property type="entry name" value="ClpB_D2-small"/>
    <property type="match status" value="1"/>
</dbReference>
<evidence type="ECO:0000259" key="7">
    <source>
        <dbReference type="SMART" id="SM00382"/>
    </source>
</evidence>
<dbReference type="Pfam" id="PF00004">
    <property type="entry name" value="AAA"/>
    <property type="match status" value="1"/>
</dbReference>
<feature type="domain" description="Clp ATPase C-terminal" evidence="8">
    <location>
        <begin position="666"/>
        <end position="755"/>
    </location>
</feature>
<keyword evidence="3 5" id="KW-0067">ATP-binding</keyword>
<proteinExistence type="inferred from homology"/>
<dbReference type="GO" id="GO:0005737">
    <property type="term" value="C:cytoplasm"/>
    <property type="evidence" value="ECO:0007669"/>
    <property type="project" value="TreeGrafter"/>
</dbReference>
<reference evidence="9 10" key="1">
    <citation type="submission" date="2015-01" db="EMBL/GenBank/DDBJ databases">
        <title>Comparative genomics of non-oral Prevotella species.</title>
        <authorList>
            <person name="Accetto T."/>
            <person name="Nograsek B."/>
            <person name="Avgustin G."/>
        </authorList>
    </citation>
    <scope>NUCLEOTIDE SEQUENCE [LARGE SCALE GENOMIC DNA]</scope>
    <source>
        <strain evidence="9 10">P5-119</strain>
    </source>
</reference>
<dbReference type="GO" id="GO:0006508">
    <property type="term" value="P:proteolysis"/>
    <property type="evidence" value="ECO:0007669"/>
    <property type="project" value="UniProtKB-KW"/>
</dbReference>
<dbReference type="SMART" id="SM00382">
    <property type="entry name" value="AAA"/>
    <property type="match status" value="2"/>
</dbReference>
<keyword evidence="9" id="KW-0645">Protease</keyword>
<dbReference type="GO" id="GO:0008233">
    <property type="term" value="F:peptidase activity"/>
    <property type="evidence" value="ECO:0007669"/>
    <property type="project" value="UniProtKB-KW"/>
</dbReference>
<dbReference type="InterPro" id="IPR050130">
    <property type="entry name" value="ClpA_ClpB"/>
</dbReference>
<dbReference type="InterPro" id="IPR001270">
    <property type="entry name" value="ClpA/B"/>
</dbReference>
<evidence type="ECO:0000256" key="2">
    <source>
        <dbReference type="ARBA" id="ARBA00022741"/>
    </source>
</evidence>
<dbReference type="InterPro" id="IPR004176">
    <property type="entry name" value="Clp_R_N"/>
</dbReference>
<dbReference type="FunFam" id="3.40.50.300:FF:000025">
    <property type="entry name" value="ATP-dependent Clp protease subunit"/>
    <property type="match status" value="1"/>
</dbReference>
<evidence type="ECO:0000313" key="9">
    <source>
        <dbReference type="EMBL" id="KIP62711.1"/>
    </source>
</evidence>
<feature type="domain" description="AAA+ ATPase" evidence="7">
    <location>
        <begin position="218"/>
        <end position="358"/>
    </location>
</feature>
<keyword evidence="1" id="KW-0677">Repeat</keyword>
<dbReference type="PROSITE" id="PS00871">
    <property type="entry name" value="CLPAB_2"/>
    <property type="match status" value="1"/>
</dbReference>
<name>A0A0D0IWA4_9BACT</name>
<dbReference type="InterPro" id="IPR019489">
    <property type="entry name" value="Clp_ATPase_C"/>
</dbReference>
<dbReference type="InterPro" id="IPR003593">
    <property type="entry name" value="AAA+_ATPase"/>
</dbReference>
<keyword evidence="10" id="KW-1185">Reference proteome</keyword>
<dbReference type="STRING" id="1602171.ST44_05635"/>
<dbReference type="InterPro" id="IPR018368">
    <property type="entry name" value="ClpA/B_CS1"/>
</dbReference>
<dbReference type="Pfam" id="PF07724">
    <property type="entry name" value="AAA_2"/>
    <property type="match status" value="1"/>
</dbReference>
<dbReference type="PROSITE" id="PS00870">
    <property type="entry name" value="CLPAB_1"/>
    <property type="match status" value="1"/>
</dbReference>
<dbReference type="SMART" id="SM01086">
    <property type="entry name" value="ClpB_D2-small"/>
    <property type="match status" value="1"/>
</dbReference>
<dbReference type="SUPFAM" id="SSF52540">
    <property type="entry name" value="P-loop containing nucleoside triphosphate hydrolases"/>
    <property type="match status" value="2"/>
</dbReference>
<keyword evidence="9" id="KW-0378">Hydrolase</keyword>
<dbReference type="InterPro" id="IPR003959">
    <property type="entry name" value="ATPase_AAA_core"/>
</dbReference>
<evidence type="ECO:0000256" key="5">
    <source>
        <dbReference type="RuleBase" id="RU004432"/>
    </source>
</evidence>
<feature type="domain" description="AAA+ ATPase" evidence="7">
    <location>
        <begin position="499"/>
        <end position="667"/>
    </location>
</feature>
<dbReference type="CDD" id="cd00009">
    <property type="entry name" value="AAA"/>
    <property type="match status" value="1"/>
</dbReference>
<dbReference type="PRINTS" id="PR00300">
    <property type="entry name" value="CLPPROTEASEA"/>
</dbReference>
<dbReference type="EMBL" id="JXQK01000051">
    <property type="protein sequence ID" value="KIP62711.1"/>
    <property type="molecule type" value="Genomic_DNA"/>
</dbReference>
<dbReference type="GO" id="GO:0005524">
    <property type="term" value="F:ATP binding"/>
    <property type="evidence" value="ECO:0007669"/>
    <property type="project" value="UniProtKB-KW"/>
</dbReference>
<evidence type="ECO:0000256" key="4">
    <source>
        <dbReference type="ARBA" id="ARBA00023186"/>
    </source>
</evidence>
<dbReference type="GO" id="GO:0034605">
    <property type="term" value="P:cellular response to heat"/>
    <property type="evidence" value="ECO:0007669"/>
    <property type="project" value="TreeGrafter"/>
</dbReference>
<dbReference type="SUPFAM" id="SSF81923">
    <property type="entry name" value="Double Clp-N motif"/>
    <property type="match status" value="1"/>
</dbReference>
<dbReference type="RefSeq" id="WP_022316378.1">
    <property type="nucleotide sequence ID" value="NZ_JXQK01000051.1"/>
</dbReference>
<keyword evidence="2 5" id="KW-0547">Nucleotide-binding</keyword>
<dbReference type="PANTHER" id="PTHR11638:SF111">
    <property type="entry name" value="ATP-DEPENDENT CLP PROTEASE ATP-BINDING SUBUNIT CLPA"/>
    <property type="match status" value="1"/>
</dbReference>
<dbReference type="InterPro" id="IPR028299">
    <property type="entry name" value="ClpA/B_CS2"/>
</dbReference>
<dbReference type="InterPro" id="IPR027417">
    <property type="entry name" value="P-loop_NTPase"/>
</dbReference>
<dbReference type="CDD" id="cd19499">
    <property type="entry name" value="RecA-like_ClpB_Hsp104-like"/>
    <property type="match status" value="1"/>
</dbReference>
<gene>
    <name evidence="9" type="ORF">ST44_05635</name>
</gene>
<dbReference type="Proteomes" id="UP000032046">
    <property type="component" value="Unassembled WGS sequence"/>
</dbReference>
<feature type="region of interest" description="Disordered" evidence="6">
    <location>
        <begin position="150"/>
        <end position="170"/>
    </location>
</feature>
<evidence type="ECO:0000256" key="3">
    <source>
        <dbReference type="ARBA" id="ARBA00022840"/>
    </source>
</evidence>
<keyword evidence="4 5" id="KW-0143">Chaperone</keyword>
<dbReference type="InterPro" id="IPR036628">
    <property type="entry name" value="Clp_N_dom_sf"/>
</dbReference>
<dbReference type="AlphaFoldDB" id="A0A0D0IWA4"/>
<dbReference type="Pfam" id="PF02861">
    <property type="entry name" value="Clp_N"/>
    <property type="match status" value="1"/>
</dbReference>
<comment type="similarity">
    <text evidence="5">Belongs to the ClpA/ClpB family.</text>
</comment>
<protein>
    <submittedName>
        <fullName evidence="9">Clp protease ClpA</fullName>
    </submittedName>
</protein>
<evidence type="ECO:0000259" key="8">
    <source>
        <dbReference type="SMART" id="SM01086"/>
    </source>
</evidence>
<dbReference type="InterPro" id="IPR041546">
    <property type="entry name" value="ClpA/ClpB_AAA_lid"/>
</dbReference>
<dbReference type="PANTHER" id="PTHR11638">
    <property type="entry name" value="ATP-DEPENDENT CLP PROTEASE"/>
    <property type="match status" value="1"/>
</dbReference>
<comment type="caution">
    <text evidence="9">The sequence shown here is derived from an EMBL/GenBank/DDBJ whole genome shotgun (WGS) entry which is preliminary data.</text>
</comment>
<dbReference type="Pfam" id="PF17871">
    <property type="entry name" value="AAA_lid_9"/>
    <property type="match status" value="1"/>
</dbReference>
<dbReference type="Gene3D" id="1.10.8.60">
    <property type="match status" value="2"/>
</dbReference>
<evidence type="ECO:0000256" key="1">
    <source>
        <dbReference type="ARBA" id="ARBA00022737"/>
    </source>
</evidence>
<accession>A0A0D0IWA4</accession>
<sequence length="767" mass="85561">MELRNSHSINKAVETALDIAVSMAHEYIMPEHLLMGLIQQEPFKLALQKSRVDYNKLHARLTKYLKDQDKKFGKYQVPVPSAQFTDLVQNACTIAKRFKKEFAGVREYIVALANLQDSMAAYILDTAIEDHESEFMEYLTEAYPQFLEYEDDTPDLDDDDLDDDDDMFDDDGQPMPFTSPEDWKSLVTNISEVAKTHTPLIGREKELDRTIQVICRMEKNNPLHVGDPGVGKTALIYGLANLINKGQVPDRLKGATIYGMDMGQLLAGAQFRGDFEKRLKLILDGASKEKSILYLDEIHNIIGAGRGSDGGPDASNILKPYLESGAICFVGATTHEEYNRKMLKDGAVTRRFQTIDIKEPSVEEAIKIVTGLQPSLQKYHNVSYRKEALEYAVTASAKHISGRCLPDKAIDLLDEAGAYLEVHPVENRRRSWVTKSLIDDILVKVCKIQATALKEEDNGALMTLRERMLESIYGQDKAIDEVTEAVMMAKAGLTEDDKPLASLLFVGPTGVGKTEVARMLSKVLGVELVRFDMSEYTEKHAVAKLIGSPAGYVGYEDGGLLTDAIRKTPNCVLLLDEIEKAHSDIYNILLQVMDYARLTDNRGQKADFRNVILIMTSNAGAQFAAQANVGFTGNVTKGEAMMKQVKKTFKPEFINRLSDIVVFNEMDKNMARLILNKKLKELKDKVAAKELTLKISDAAFEHMLGKCFTKEYGAREADRVIAHELKPLIMREILFGKRKKGSTLAVDFNNGVMAVRSGSKSQSADNA</sequence>